<dbReference type="PANTHER" id="PTHR33525:SF3">
    <property type="entry name" value="RIBONUCLEASE Y"/>
    <property type="match status" value="1"/>
</dbReference>
<dbReference type="AlphaFoldDB" id="A0A3B1AP86"/>
<organism evidence="2">
    <name type="scientific">hydrothermal vent metagenome</name>
    <dbReference type="NCBI Taxonomy" id="652676"/>
    <lineage>
        <taxon>unclassified sequences</taxon>
        <taxon>metagenomes</taxon>
        <taxon>ecological metagenomes</taxon>
    </lineage>
</organism>
<accession>A0A3B1AP86</accession>
<dbReference type="InterPro" id="IPR006675">
    <property type="entry name" value="HDIG_dom"/>
</dbReference>
<dbReference type="CDD" id="cd00077">
    <property type="entry name" value="HDc"/>
    <property type="match status" value="1"/>
</dbReference>
<dbReference type="PANTHER" id="PTHR33525">
    <property type="match status" value="1"/>
</dbReference>
<dbReference type="InterPro" id="IPR013976">
    <property type="entry name" value="HDOD"/>
</dbReference>
<dbReference type="Pfam" id="PF08668">
    <property type="entry name" value="HDOD"/>
    <property type="match status" value="1"/>
</dbReference>
<dbReference type="NCBIfam" id="TIGR00277">
    <property type="entry name" value="HDIG"/>
    <property type="match status" value="1"/>
</dbReference>
<dbReference type="PROSITE" id="PS51833">
    <property type="entry name" value="HDOD"/>
    <property type="match status" value="1"/>
</dbReference>
<dbReference type="InterPro" id="IPR003607">
    <property type="entry name" value="HD/PDEase_dom"/>
</dbReference>
<dbReference type="Gene3D" id="1.10.3210.10">
    <property type="entry name" value="Hypothetical protein af1432"/>
    <property type="match status" value="1"/>
</dbReference>
<reference evidence="2" key="1">
    <citation type="submission" date="2018-06" db="EMBL/GenBank/DDBJ databases">
        <authorList>
            <person name="Zhirakovskaya E."/>
        </authorList>
    </citation>
    <scope>NUCLEOTIDE SEQUENCE</scope>
</reference>
<proteinExistence type="predicted"/>
<feature type="domain" description="HDOD" evidence="1">
    <location>
        <begin position="17"/>
        <end position="212"/>
    </location>
</feature>
<dbReference type="SUPFAM" id="SSF109604">
    <property type="entry name" value="HD-domain/PDEase-like"/>
    <property type="match status" value="1"/>
</dbReference>
<sequence>MLHNRNLHHLIDDNIEQFSLPDIVVQLNSLMNDPNSTIEQLSNLISQDAALTIRLLKLVNSSYYNFSKDITTISQAINILGIRELSDFVTATKMINQFNSLDMELITPESFWRHNLACATAARTISKELNVKNSEQLFICGLIHDIGKLVLYIMQPKLCDFLIKKTVARRLISDNLELKTFGFTHQDVGAQLLKKWGLPEVLIATTQYHHQPQGALEHDDQFKIQVAVIHLANAIANLIEAPLSFDDTLPIHPSTWTTLNIDSNSLITLTQICETKYGQVSSVLIERKAA</sequence>
<dbReference type="InterPro" id="IPR052340">
    <property type="entry name" value="RNase_Y/CdgJ"/>
</dbReference>
<name>A0A3B1AP86_9ZZZZ</name>
<evidence type="ECO:0000259" key="1">
    <source>
        <dbReference type="PROSITE" id="PS51833"/>
    </source>
</evidence>
<dbReference type="EMBL" id="UOFS01000042">
    <property type="protein sequence ID" value="VAX00050.1"/>
    <property type="molecule type" value="Genomic_DNA"/>
</dbReference>
<gene>
    <name evidence="2" type="ORF">MNBD_GAMMA22-1108</name>
</gene>
<evidence type="ECO:0000313" key="2">
    <source>
        <dbReference type="EMBL" id="VAX00050.1"/>
    </source>
</evidence>
<protein>
    <recommendedName>
        <fullName evidence="1">HDOD domain-containing protein</fullName>
    </recommendedName>
</protein>